<dbReference type="EMBL" id="BAABME010009297">
    <property type="protein sequence ID" value="GAA0174909.1"/>
    <property type="molecule type" value="Genomic_DNA"/>
</dbReference>
<dbReference type="GO" id="GO:0005524">
    <property type="term" value="F:ATP binding"/>
    <property type="evidence" value="ECO:0007669"/>
    <property type="project" value="UniProtKB-UniRule"/>
</dbReference>
<dbReference type="PROSITE" id="PS50011">
    <property type="entry name" value="PROTEIN_KINASE_DOM"/>
    <property type="match status" value="1"/>
</dbReference>
<keyword evidence="8" id="KW-0418">Kinase</keyword>
<evidence type="ECO:0000256" key="3">
    <source>
        <dbReference type="ARBA" id="ARBA00022527"/>
    </source>
</evidence>
<dbReference type="PROSITE" id="PS00108">
    <property type="entry name" value="PROTEIN_KINASE_ST"/>
    <property type="match status" value="1"/>
</dbReference>
<dbReference type="GO" id="GO:0004674">
    <property type="term" value="F:protein serine/threonine kinase activity"/>
    <property type="evidence" value="ECO:0007669"/>
    <property type="project" value="UniProtKB-KW"/>
</dbReference>
<dbReference type="EC" id="2.7.11.1" evidence="2"/>
<dbReference type="Pfam" id="PF00069">
    <property type="entry name" value="Pkinase"/>
    <property type="match status" value="1"/>
</dbReference>
<comment type="catalytic activity">
    <reaction evidence="13">
        <text>L-threonyl-[protein] + ATP = O-phospho-L-threonyl-[protein] + ADP + H(+)</text>
        <dbReference type="Rhea" id="RHEA:46608"/>
        <dbReference type="Rhea" id="RHEA-COMP:11060"/>
        <dbReference type="Rhea" id="RHEA-COMP:11605"/>
        <dbReference type="ChEBI" id="CHEBI:15378"/>
        <dbReference type="ChEBI" id="CHEBI:30013"/>
        <dbReference type="ChEBI" id="CHEBI:30616"/>
        <dbReference type="ChEBI" id="CHEBI:61977"/>
        <dbReference type="ChEBI" id="CHEBI:456216"/>
        <dbReference type="EC" id="2.7.11.1"/>
    </reaction>
</comment>
<evidence type="ECO:0000256" key="9">
    <source>
        <dbReference type="ARBA" id="ARBA00022840"/>
    </source>
</evidence>
<dbReference type="InterPro" id="IPR025287">
    <property type="entry name" value="WAK_GUB"/>
</dbReference>
<dbReference type="InterPro" id="IPR011009">
    <property type="entry name" value="Kinase-like_dom_sf"/>
</dbReference>
<evidence type="ECO:0000256" key="2">
    <source>
        <dbReference type="ARBA" id="ARBA00012513"/>
    </source>
</evidence>
<evidence type="ECO:0000256" key="8">
    <source>
        <dbReference type="ARBA" id="ARBA00022777"/>
    </source>
</evidence>
<organism evidence="19 20">
    <name type="scientific">Lithospermum erythrorhizon</name>
    <name type="common">Purple gromwell</name>
    <name type="synonym">Lithospermum officinale var. erythrorhizon</name>
    <dbReference type="NCBI Taxonomy" id="34254"/>
    <lineage>
        <taxon>Eukaryota</taxon>
        <taxon>Viridiplantae</taxon>
        <taxon>Streptophyta</taxon>
        <taxon>Embryophyta</taxon>
        <taxon>Tracheophyta</taxon>
        <taxon>Spermatophyta</taxon>
        <taxon>Magnoliopsida</taxon>
        <taxon>eudicotyledons</taxon>
        <taxon>Gunneridae</taxon>
        <taxon>Pentapetalae</taxon>
        <taxon>asterids</taxon>
        <taxon>lamiids</taxon>
        <taxon>Boraginales</taxon>
        <taxon>Boraginaceae</taxon>
        <taxon>Boraginoideae</taxon>
        <taxon>Lithospermeae</taxon>
        <taxon>Lithospermum</taxon>
    </lineage>
</organism>
<keyword evidence="6 17" id="KW-0732">Signal</keyword>
<reference evidence="19 20" key="1">
    <citation type="submission" date="2024-01" db="EMBL/GenBank/DDBJ databases">
        <title>The complete chloroplast genome sequence of Lithospermum erythrorhizon: insights into the phylogenetic relationship among Boraginaceae species and the maternal lineages of purple gromwells.</title>
        <authorList>
            <person name="Okada T."/>
            <person name="Watanabe K."/>
        </authorList>
    </citation>
    <scope>NUCLEOTIDE SEQUENCE [LARGE SCALE GENOMIC DNA]</scope>
</reference>
<feature type="domain" description="Protein kinase" evidence="18">
    <location>
        <begin position="327"/>
        <end position="611"/>
    </location>
</feature>
<evidence type="ECO:0000256" key="1">
    <source>
        <dbReference type="ARBA" id="ARBA00004479"/>
    </source>
</evidence>
<keyword evidence="20" id="KW-1185">Reference proteome</keyword>
<evidence type="ECO:0000256" key="4">
    <source>
        <dbReference type="ARBA" id="ARBA00022679"/>
    </source>
</evidence>
<keyword evidence="10 16" id="KW-1133">Transmembrane helix</keyword>
<dbReference type="FunFam" id="1.10.510.10:FF:000590">
    <property type="entry name" value="PR5-like receptor kinase"/>
    <property type="match status" value="1"/>
</dbReference>
<keyword evidence="9 15" id="KW-0067">ATP-binding</keyword>
<dbReference type="SMART" id="SM00220">
    <property type="entry name" value="S_TKc"/>
    <property type="match status" value="1"/>
</dbReference>
<evidence type="ECO:0000256" key="11">
    <source>
        <dbReference type="ARBA" id="ARBA00023136"/>
    </source>
</evidence>
<evidence type="ECO:0000259" key="18">
    <source>
        <dbReference type="PROSITE" id="PS50011"/>
    </source>
</evidence>
<dbReference type="InterPro" id="IPR017441">
    <property type="entry name" value="Protein_kinase_ATP_BS"/>
</dbReference>
<dbReference type="AlphaFoldDB" id="A0AAV3RGI7"/>
<evidence type="ECO:0000256" key="7">
    <source>
        <dbReference type="ARBA" id="ARBA00022741"/>
    </source>
</evidence>
<evidence type="ECO:0000256" key="15">
    <source>
        <dbReference type="PROSITE-ProRule" id="PRU10141"/>
    </source>
</evidence>
<sequence length="624" mass="68887">MLTIISHVIIIALFIIHIPQAICQDNDNYESCGKLISCGSVQNVGYPFFGEGRPEKCGYPGFRLTCESGIPFIKIEGLTYRVLGIDDAGKILSISREDLYSNLCPSLLFNTSLDLNIFHYGVVQQNVTLFYGCSQIPGQIKSLSENQFECDNVTRTKSLGFYLTSQGLASNFSSNMNCDASISVPVNLALAQNLTNLISSADELREVLASGFQVQWSASNEICEECSLSGGRCGYNSSLSSIVCYSKAGSGGIRPVIIAIIASLGSIGAITIMLIIAFYCGRRRGSLVLYISKMWKGKNQNLKAFIQRCGSRTPKQFNYSEIKEITNGFSEKLGQGGYGSVFKGTLSDGRHVAVKILSEGKGNGDDFINEVASLVRTSHPHVVALLGSCFDQKRALIYEFMPNGSLDRSLVEDCMLEWNTLYNIALGTAKGLDYLHRDCNPQILHFDIKPQNILLDKEYCPKISDFGLARLAERQLTVLPIQNAGGTAGYIAPEVFMHAYGGVSDKSDVYSYGMMILGTVGATRNNAIVVDRSTQKYFPNWIYDHLEFGKEIETRVVKDEEEQQLARKLIIVGLSCIQTNPDDRPSMYEIVKMLESDSKLLQVPPRPKPFLSTPFKVQQEYSST</sequence>
<name>A0AAV3RGI7_LITER</name>
<evidence type="ECO:0000256" key="13">
    <source>
        <dbReference type="ARBA" id="ARBA00047899"/>
    </source>
</evidence>
<dbReference type="InterPro" id="IPR000719">
    <property type="entry name" value="Prot_kinase_dom"/>
</dbReference>
<keyword evidence="12" id="KW-0325">Glycoprotein</keyword>
<evidence type="ECO:0000256" key="6">
    <source>
        <dbReference type="ARBA" id="ARBA00022729"/>
    </source>
</evidence>
<feature type="signal peptide" evidence="17">
    <location>
        <begin position="1"/>
        <end position="23"/>
    </location>
</feature>
<dbReference type="PROSITE" id="PS00107">
    <property type="entry name" value="PROTEIN_KINASE_ATP"/>
    <property type="match status" value="1"/>
</dbReference>
<evidence type="ECO:0000256" key="12">
    <source>
        <dbReference type="ARBA" id="ARBA00023180"/>
    </source>
</evidence>
<keyword evidence="3" id="KW-0723">Serine/threonine-protein kinase</keyword>
<evidence type="ECO:0000256" key="10">
    <source>
        <dbReference type="ARBA" id="ARBA00022989"/>
    </source>
</evidence>
<keyword evidence="4" id="KW-0808">Transferase</keyword>
<evidence type="ECO:0000256" key="5">
    <source>
        <dbReference type="ARBA" id="ARBA00022692"/>
    </source>
</evidence>
<comment type="caution">
    <text evidence="19">The sequence shown here is derived from an EMBL/GenBank/DDBJ whole genome shotgun (WGS) entry which is preliminary data.</text>
</comment>
<dbReference type="InterPro" id="IPR008271">
    <property type="entry name" value="Ser/Thr_kinase_AS"/>
</dbReference>
<dbReference type="Pfam" id="PF13947">
    <property type="entry name" value="GUB_WAK_bind"/>
    <property type="match status" value="1"/>
</dbReference>
<accession>A0AAV3RGI7</accession>
<dbReference type="InterPro" id="IPR045874">
    <property type="entry name" value="LRK10/LRL21-25-like"/>
</dbReference>
<evidence type="ECO:0000313" key="19">
    <source>
        <dbReference type="EMBL" id="GAA0174909.1"/>
    </source>
</evidence>
<dbReference type="Proteomes" id="UP001454036">
    <property type="component" value="Unassembled WGS sequence"/>
</dbReference>
<evidence type="ECO:0000256" key="14">
    <source>
        <dbReference type="ARBA" id="ARBA00048679"/>
    </source>
</evidence>
<dbReference type="SUPFAM" id="SSF56112">
    <property type="entry name" value="Protein kinase-like (PK-like)"/>
    <property type="match status" value="1"/>
</dbReference>
<comment type="catalytic activity">
    <reaction evidence="14">
        <text>L-seryl-[protein] + ATP = O-phospho-L-seryl-[protein] + ADP + H(+)</text>
        <dbReference type="Rhea" id="RHEA:17989"/>
        <dbReference type="Rhea" id="RHEA-COMP:9863"/>
        <dbReference type="Rhea" id="RHEA-COMP:11604"/>
        <dbReference type="ChEBI" id="CHEBI:15378"/>
        <dbReference type="ChEBI" id="CHEBI:29999"/>
        <dbReference type="ChEBI" id="CHEBI:30616"/>
        <dbReference type="ChEBI" id="CHEBI:83421"/>
        <dbReference type="ChEBI" id="CHEBI:456216"/>
        <dbReference type="EC" id="2.7.11.1"/>
    </reaction>
</comment>
<dbReference type="Pfam" id="PF14380">
    <property type="entry name" value="WAK_assoc"/>
    <property type="match status" value="1"/>
</dbReference>
<protein>
    <recommendedName>
        <fullName evidence="2">non-specific serine/threonine protein kinase</fullName>
        <ecNumber evidence="2">2.7.11.1</ecNumber>
    </recommendedName>
</protein>
<proteinExistence type="predicted"/>
<evidence type="ECO:0000256" key="17">
    <source>
        <dbReference type="SAM" id="SignalP"/>
    </source>
</evidence>
<dbReference type="Gene3D" id="3.30.200.20">
    <property type="entry name" value="Phosphorylase Kinase, domain 1"/>
    <property type="match status" value="1"/>
</dbReference>
<dbReference type="GO" id="GO:0016020">
    <property type="term" value="C:membrane"/>
    <property type="evidence" value="ECO:0007669"/>
    <property type="project" value="UniProtKB-SubCell"/>
</dbReference>
<dbReference type="Gene3D" id="1.10.510.10">
    <property type="entry name" value="Transferase(Phosphotransferase) domain 1"/>
    <property type="match status" value="1"/>
</dbReference>
<evidence type="ECO:0000256" key="16">
    <source>
        <dbReference type="SAM" id="Phobius"/>
    </source>
</evidence>
<feature type="binding site" evidence="15">
    <location>
        <position position="355"/>
    </location>
    <ligand>
        <name>ATP</name>
        <dbReference type="ChEBI" id="CHEBI:30616"/>
    </ligand>
</feature>
<dbReference type="InterPro" id="IPR032872">
    <property type="entry name" value="WAK_assoc_C"/>
</dbReference>
<keyword evidence="7 15" id="KW-0547">Nucleotide-binding</keyword>
<keyword evidence="11 16" id="KW-0472">Membrane</keyword>
<comment type="subcellular location">
    <subcellularLocation>
        <location evidence="1">Membrane</location>
        <topology evidence="1">Single-pass type I membrane protein</topology>
    </subcellularLocation>
</comment>
<keyword evidence="5 16" id="KW-0812">Transmembrane</keyword>
<feature type="chain" id="PRO_5043607240" description="non-specific serine/threonine protein kinase" evidence="17">
    <location>
        <begin position="24"/>
        <end position="624"/>
    </location>
</feature>
<evidence type="ECO:0000313" key="20">
    <source>
        <dbReference type="Proteomes" id="UP001454036"/>
    </source>
</evidence>
<feature type="transmembrane region" description="Helical" evidence="16">
    <location>
        <begin position="256"/>
        <end position="280"/>
    </location>
</feature>
<dbReference type="PANTHER" id="PTHR27009">
    <property type="entry name" value="RUST RESISTANCE KINASE LR10-RELATED"/>
    <property type="match status" value="1"/>
</dbReference>
<gene>
    <name evidence="19" type="ORF">LIER_28196</name>
</gene>
<dbReference type="GO" id="GO:0030247">
    <property type="term" value="F:polysaccharide binding"/>
    <property type="evidence" value="ECO:0007669"/>
    <property type="project" value="InterPro"/>
</dbReference>